<evidence type="ECO:0000259" key="1">
    <source>
        <dbReference type="Pfam" id="PF04773"/>
    </source>
</evidence>
<organism evidence="3 4">
    <name type="scientific">Dyella dinghuensis</name>
    <dbReference type="NCBI Taxonomy" id="1920169"/>
    <lineage>
        <taxon>Bacteria</taxon>
        <taxon>Pseudomonadati</taxon>
        <taxon>Pseudomonadota</taxon>
        <taxon>Gammaproteobacteria</taxon>
        <taxon>Lysobacterales</taxon>
        <taxon>Rhodanobacteraceae</taxon>
        <taxon>Dyella</taxon>
    </lineage>
</organism>
<feature type="domain" description="FecR protein" evidence="1">
    <location>
        <begin position="130"/>
        <end position="221"/>
    </location>
</feature>
<dbReference type="Pfam" id="PF04773">
    <property type="entry name" value="FecR"/>
    <property type="match status" value="1"/>
</dbReference>
<dbReference type="Gene3D" id="2.60.120.1440">
    <property type="match status" value="1"/>
</dbReference>
<dbReference type="EMBL" id="RYZR01000006">
    <property type="protein sequence ID" value="RUL63089.1"/>
    <property type="molecule type" value="Genomic_DNA"/>
</dbReference>
<evidence type="ECO:0000259" key="2">
    <source>
        <dbReference type="Pfam" id="PF16220"/>
    </source>
</evidence>
<dbReference type="Gene3D" id="3.55.50.30">
    <property type="match status" value="1"/>
</dbReference>
<sequence>MRTLDPTPHHHAALHKEAQHWLLRFTSGSATAYDARAFKLWCEQSPAHVQAFAETRRMWENLGPAAAAFTAREQASVAPAASPATDVPRMQPRRMSRRAFLGGAVAASAAFMMLRPPMRLWPSLSDIAADYRTATGEQRDVELGPDLVLHMNTQTSVNLRKTDGRITGLDLLAGEIQVRDTSPHHLPFTVFAGGGRIEVGEQTRCNIRCFGSNIQVTGLDGSSTLEYQGRDTVLHTAQRANYGDGLISAIVPADVEATMAWRRRVLIFDGRPLAEVIAEINRYRPGDIILTNQQLAARKVQARISLNQLGDIAALIHDAYGAKVTDLPGGIMILS</sequence>
<dbReference type="PANTHER" id="PTHR30273:SF2">
    <property type="entry name" value="PROTEIN FECR"/>
    <property type="match status" value="1"/>
</dbReference>
<dbReference type="OrthoDB" id="8641865at2"/>
<dbReference type="AlphaFoldDB" id="A0A432LRC4"/>
<accession>A0A432LRC4</accession>
<dbReference type="PANTHER" id="PTHR30273">
    <property type="entry name" value="PERIPLASMIC SIGNAL SENSOR AND SIGMA FACTOR ACTIVATOR FECR-RELATED"/>
    <property type="match status" value="1"/>
</dbReference>
<keyword evidence="4" id="KW-1185">Reference proteome</keyword>
<evidence type="ECO:0000313" key="4">
    <source>
        <dbReference type="Proteomes" id="UP000267077"/>
    </source>
</evidence>
<dbReference type="InterPro" id="IPR012373">
    <property type="entry name" value="Ferrdict_sens_TM"/>
</dbReference>
<feature type="domain" description="FecR N-terminal" evidence="2">
    <location>
        <begin position="17"/>
        <end position="57"/>
    </location>
</feature>
<evidence type="ECO:0000313" key="3">
    <source>
        <dbReference type="EMBL" id="RUL63089.1"/>
    </source>
</evidence>
<dbReference type="PIRSF" id="PIRSF018266">
    <property type="entry name" value="FecR"/>
    <property type="match status" value="1"/>
</dbReference>
<proteinExistence type="predicted"/>
<gene>
    <name evidence="3" type="ORF">EKH79_11785</name>
</gene>
<dbReference type="Proteomes" id="UP000267077">
    <property type="component" value="Unassembled WGS sequence"/>
</dbReference>
<name>A0A432LRC4_9GAMM</name>
<protein>
    <submittedName>
        <fullName evidence="3">DUF4880 domain-containing protein</fullName>
    </submittedName>
</protein>
<dbReference type="Pfam" id="PF16220">
    <property type="entry name" value="DUF4880"/>
    <property type="match status" value="1"/>
</dbReference>
<dbReference type="RefSeq" id="WP_126674026.1">
    <property type="nucleotide sequence ID" value="NZ_RYZR01000006.1"/>
</dbReference>
<dbReference type="InterPro" id="IPR006860">
    <property type="entry name" value="FecR"/>
</dbReference>
<dbReference type="InterPro" id="IPR032623">
    <property type="entry name" value="FecR_N"/>
</dbReference>
<reference evidence="3 4" key="1">
    <citation type="submission" date="2018-12" db="EMBL/GenBank/DDBJ databases">
        <title>Dyella dinghuensis sp. nov. DHOA06 and Dyella choica sp. nov. 4M-K27, isolated from forest soil.</title>
        <authorList>
            <person name="Qiu L.-H."/>
            <person name="Gao Z.-H."/>
        </authorList>
    </citation>
    <scope>NUCLEOTIDE SEQUENCE [LARGE SCALE GENOMIC DNA]</scope>
    <source>
        <strain evidence="3 4">DHOA06</strain>
    </source>
</reference>
<dbReference type="GO" id="GO:0016989">
    <property type="term" value="F:sigma factor antagonist activity"/>
    <property type="evidence" value="ECO:0007669"/>
    <property type="project" value="TreeGrafter"/>
</dbReference>
<comment type="caution">
    <text evidence="3">The sequence shown here is derived from an EMBL/GenBank/DDBJ whole genome shotgun (WGS) entry which is preliminary data.</text>
</comment>